<keyword evidence="1" id="KW-0812">Transmembrane</keyword>
<keyword evidence="3" id="KW-1185">Reference proteome</keyword>
<keyword evidence="1" id="KW-0472">Membrane</keyword>
<dbReference type="EMBL" id="JAIQUM010000006">
    <property type="protein sequence ID" value="MBZ5749511.1"/>
    <property type="molecule type" value="Genomic_DNA"/>
</dbReference>
<keyword evidence="1" id="KW-1133">Transmembrane helix</keyword>
<feature type="transmembrane region" description="Helical" evidence="1">
    <location>
        <begin position="7"/>
        <end position="26"/>
    </location>
</feature>
<accession>A0ABS7UMH8</accession>
<evidence type="ECO:0000313" key="3">
    <source>
        <dbReference type="Proteomes" id="UP001165287"/>
    </source>
</evidence>
<evidence type="ECO:0000313" key="2">
    <source>
        <dbReference type="EMBL" id="MBZ5749511.1"/>
    </source>
</evidence>
<feature type="transmembrane region" description="Helical" evidence="1">
    <location>
        <begin position="70"/>
        <end position="89"/>
    </location>
</feature>
<organism evidence="2 3">
    <name type="scientific">Metabacillus rhizolycopersici</name>
    <dbReference type="NCBI Taxonomy" id="2875709"/>
    <lineage>
        <taxon>Bacteria</taxon>
        <taxon>Bacillati</taxon>
        <taxon>Bacillota</taxon>
        <taxon>Bacilli</taxon>
        <taxon>Bacillales</taxon>
        <taxon>Bacillaceae</taxon>
        <taxon>Metabacillus</taxon>
    </lineage>
</organism>
<feature type="transmembrane region" description="Helical" evidence="1">
    <location>
        <begin position="95"/>
        <end position="114"/>
    </location>
</feature>
<reference evidence="2" key="1">
    <citation type="submission" date="2024-05" db="EMBL/GenBank/DDBJ databases">
        <title>Metabacillus sp. nov., isolated from the rhizosphere soil of tomato plants.</title>
        <authorList>
            <person name="Ma R."/>
        </authorList>
    </citation>
    <scope>NUCLEOTIDE SEQUENCE</scope>
    <source>
        <strain evidence="2">DBTR6</strain>
    </source>
</reference>
<evidence type="ECO:0000256" key="1">
    <source>
        <dbReference type="SAM" id="Phobius"/>
    </source>
</evidence>
<comment type="caution">
    <text evidence="2">The sequence shown here is derived from an EMBL/GenBank/DDBJ whole genome shotgun (WGS) entry which is preliminary data.</text>
</comment>
<name>A0ABS7UMH8_9BACI</name>
<sequence>MSLKNQWLLNFAMIVFSWLSLSFFGWHNIKKFLPATLLVLCLEAFNVQIGKKRRWWPFYNKPKSYVTGELPFNVGPFFAFSMWVLKWSYGNFKQFLLLNAISHAFFAFILMSLMKKLKVIKLVRINNVQFFFYFFYKAFFLYGFQYMIENKKKFT</sequence>
<proteinExistence type="predicted"/>
<dbReference type="RefSeq" id="WP_224137295.1">
    <property type="nucleotide sequence ID" value="NZ_JAIQUM010000006.1"/>
</dbReference>
<protein>
    <recommendedName>
        <fullName evidence="4">Carotenoid biosynthesis protein</fullName>
    </recommendedName>
</protein>
<feature type="transmembrane region" description="Helical" evidence="1">
    <location>
        <begin position="130"/>
        <end position="148"/>
    </location>
</feature>
<evidence type="ECO:0008006" key="4">
    <source>
        <dbReference type="Google" id="ProtNLM"/>
    </source>
</evidence>
<gene>
    <name evidence="2" type="ORF">K9V48_04445</name>
</gene>
<dbReference type="Proteomes" id="UP001165287">
    <property type="component" value="Unassembled WGS sequence"/>
</dbReference>